<dbReference type="PANTHER" id="PTHR30401">
    <property type="entry name" value="TRNA 2-SELENOURIDINE SYNTHASE"/>
    <property type="match status" value="1"/>
</dbReference>
<dbReference type="GO" id="GO:0002098">
    <property type="term" value="P:tRNA wobble uridine modification"/>
    <property type="evidence" value="ECO:0007669"/>
    <property type="project" value="InterPro"/>
</dbReference>
<dbReference type="AlphaFoldDB" id="A0A0R2TYI0"/>
<dbReference type="PANTHER" id="PTHR30401:SF0">
    <property type="entry name" value="TRNA 2-SELENOURIDINE SYNTHASE"/>
    <property type="match status" value="1"/>
</dbReference>
<protein>
    <submittedName>
        <fullName evidence="3">tRNA 2-selenouridine synthase</fullName>
    </submittedName>
</protein>
<gene>
    <name evidence="3" type="ORF">ABS24_06400</name>
</gene>
<dbReference type="NCBIfam" id="TIGR03167">
    <property type="entry name" value="tRNA_sel_U_synt"/>
    <property type="match status" value="1"/>
</dbReference>
<evidence type="ECO:0000313" key="3">
    <source>
        <dbReference type="EMBL" id="KRO92201.1"/>
    </source>
</evidence>
<dbReference type="PROSITE" id="PS50206">
    <property type="entry name" value="RHODANESE_3"/>
    <property type="match status" value="1"/>
</dbReference>
<dbReference type="InterPro" id="IPR027417">
    <property type="entry name" value="P-loop_NTPase"/>
</dbReference>
<dbReference type="InterPro" id="IPR058840">
    <property type="entry name" value="AAA_SelU"/>
</dbReference>
<dbReference type="Proteomes" id="UP000051213">
    <property type="component" value="Unassembled WGS sequence"/>
</dbReference>
<evidence type="ECO:0000256" key="1">
    <source>
        <dbReference type="ARBA" id="ARBA00023266"/>
    </source>
</evidence>
<evidence type="ECO:0000259" key="2">
    <source>
        <dbReference type="PROSITE" id="PS50206"/>
    </source>
</evidence>
<dbReference type="EMBL" id="LICA01000359">
    <property type="protein sequence ID" value="KRO92201.1"/>
    <property type="molecule type" value="Genomic_DNA"/>
</dbReference>
<dbReference type="Gene3D" id="3.40.250.10">
    <property type="entry name" value="Rhodanese-like domain"/>
    <property type="match status" value="1"/>
</dbReference>
<dbReference type="InterPro" id="IPR036873">
    <property type="entry name" value="Rhodanese-like_dom_sf"/>
</dbReference>
<proteinExistence type="predicted"/>
<name>A0A0R2TYI0_9GAMM</name>
<sequence length="285" mass="32806">VAAWQLFLNQHPNAVLYCARGGLRSQLSQQWLADIGITCPRIDGGYKSLRNFMLQSLVNCCETQNFILLSGMTGTGKTDIIKTLSTSVDLEGAANHKGSSFGRPLGEQPAQIDFENQIILALMQVQHKYPERSIIIEDESRNIGGRHLPQPLNVAMAESPMVVIDLPFEERIDKLWQEYVVERYQQTMAYHQENGEQVFADYLIDSLLRVKKRLGGQRTKEILTLMEGAIKTQHRDQFASHHAWLEAITTDYYDPMYLYQLDKRKHRIAFRGNHHEVIQWLHDKQ</sequence>
<dbReference type="InterPro" id="IPR017582">
    <property type="entry name" value="SelU"/>
</dbReference>
<comment type="caution">
    <text evidence="3">The sequence shown here is derived from an EMBL/GenBank/DDBJ whole genome shotgun (WGS) entry which is preliminary data.</text>
</comment>
<dbReference type="InterPro" id="IPR001763">
    <property type="entry name" value="Rhodanese-like_dom"/>
</dbReference>
<evidence type="ECO:0000313" key="4">
    <source>
        <dbReference type="Proteomes" id="UP000051213"/>
    </source>
</evidence>
<accession>A0A0R2TYI0</accession>
<dbReference type="SUPFAM" id="SSF52540">
    <property type="entry name" value="P-loop containing nucleoside triphosphate hydrolases"/>
    <property type="match status" value="1"/>
</dbReference>
<feature type="domain" description="Rhodanese" evidence="2">
    <location>
        <begin position="15"/>
        <end position="58"/>
    </location>
</feature>
<dbReference type="Pfam" id="PF26341">
    <property type="entry name" value="AAA_SelU"/>
    <property type="match status" value="1"/>
</dbReference>
<feature type="non-terminal residue" evidence="3">
    <location>
        <position position="1"/>
    </location>
</feature>
<keyword evidence="1" id="KW-0711">Selenium</keyword>
<dbReference type="GO" id="GO:0043828">
    <property type="term" value="F:tRNA 2-selenouridine synthase activity"/>
    <property type="evidence" value="ECO:0007669"/>
    <property type="project" value="InterPro"/>
</dbReference>
<organism evidence="3 4">
    <name type="scientific">SAR92 bacterium BACL26 MAG-121220-bin70</name>
    <dbReference type="NCBI Taxonomy" id="1655626"/>
    <lineage>
        <taxon>Bacteria</taxon>
        <taxon>Pseudomonadati</taxon>
        <taxon>Pseudomonadota</taxon>
        <taxon>Gammaproteobacteria</taxon>
        <taxon>Cellvibrionales</taxon>
        <taxon>Porticoccaceae</taxon>
        <taxon>SAR92 clade</taxon>
    </lineage>
</organism>
<reference evidence="3 4" key="1">
    <citation type="submission" date="2015-10" db="EMBL/GenBank/DDBJ databases">
        <title>Metagenome-Assembled Genomes uncover a global brackish microbiome.</title>
        <authorList>
            <person name="Hugerth L.W."/>
            <person name="Larsson J."/>
            <person name="Alneberg J."/>
            <person name="Lindh M.V."/>
            <person name="Legrand C."/>
            <person name="Pinhassi J."/>
            <person name="Andersson A.F."/>
        </authorList>
    </citation>
    <scope>NUCLEOTIDE SEQUENCE [LARGE SCALE GENOMIC DNA]</scope>
    <source>
        <strain evidence="3">BACL26 MAG-121220-bin70</strain>
    </source>
</reference>
<dbReference type="SUPFAM" id="SSF52821">
    <property type="entry name" value="Rhodanese/Cell cycle control phosphatase"/>
    <property type="match status" value="1"/>
</dbReference>